<dbReference type="AlphaFoldDB" id="A0A2C6DWY5"/>
<gene>
    <name evidence="1" type="ORF">CRN84_24965</name>
    <name evidence="2" type="ORF">NCTC12282_00177</name>
</gene>
<dbReference type="EMBL" id="PDDX01000001">
    <property type="protein sequence ID" value="PHI32832.1"/>
    <property type="molecule type" value="Genomic_DNA"/>
</dbReference>
<proteinExistence type="predicted"/>
<dbReference type="Proteomes" id="UP000224974">
    <property type="component" value="Unassembled WGS sequence"/>
</dbReference>
<dbReference type="EMBL" id="CAADJA010000002">
    <property type="protein sequence ID" value="VFS45305.1"/>
    <property type="molecule type" value="Genomic_DNA"/>
</dbReference>
<reference evidence="1" key="1">
    <citation type="submission" date="2017-09" db="EMBL/GenBank/DDBJ databases">
        <title>FDA dAtabase for Regulatory Grade micrObial Sequences (FDA-ARGOS): Supporting development and validation of Infectious Disease Dx tests.</title>
        <authorList>
            <person name="Minogue T."/>
            <person name="Wolcott M."/>
            <person name="Wasieloski L."/>
            <person name="Aguilar W."/>
            <person name="Moore D."/>
            <person name="Tallon L.J."/>
            <person name="Sadzewicz L."/>
            <person name="Ott S."/>
            <person name="Zhao X."/>
            <person name="Nagaraj S."/>
            <person name="Vavikolanu K."/>
            <person name="Aluvathingal J."/>
            <person name="Nadendla S."/>
            <person name="Sichtig H."/>
        </authorList>
    </citation>
    <scope>NUCLEOTIDE SEQUENCE</scope>
    <source>
        <strain evidence="1">FDAARGOS_387</strain>
    </source>
</reference>
<name>A0A2C6DWY5_9GAMM</name>
<evidence type="ECO:0000313" key="3">
    <source>
        <dbReference type="Proteomes" id="UP000224974"/>
    </source>
</evidence>
<dbReference type="OrthoDB" id="6556067at2"/>
<evidence type="ECO:0000313" key="1">
    <source>
        <dbReference type="EMBL" id="PHI32832.1"/>
    </source>
</evidence>
<organism evidence="1 3">
    <name type="scientific">Budvicia aquatica</name>
    <dbReference type="NCBI Taxonomy" id="82979"/>
    <lineage>
        <taxon>Bacteria</taxon>
        <taxon>Pseudomonadati</taxon>
        <taxon>Pseudomonadota</taxon>
        <taxon>Gammaproteobacteria</taxon>
        <taxon>Enterobacterales</taxon>
        <taxon>Budviciaceae</taxon>
        <taxon>Budvicia</taxon>
    </lineage>
</organism>
<reference evidence="3" key="2">
    <citation type="submission" date="2017-09" db="EMBL/GenBank/DDBJ databases">
        <title>FDA dAtabase for Regulatory Grade micrObial Sequences (FDA-ARGOS): Supporting development and validation of Infectious Disease Dx tests.</title>
        <authorList>
            <person name="Minogue T."/>
            <person name="Wolcott M."/>
            <person name="Wasieloski L."/>
            <person name="Aguilar W."/>
            <person name="Moore D."/>
            <person name="Tallon L."/>
            <person name="Sadzewicz L."/>
            <person name="Ott S."/>
            <person name="Zhao X."/>
            <person name="Nagaraj S."/>
            <person name="Vavikolanu K."/>
            <person name="Aluvathingal J."/>
            <person name="Nadendla S."/>
            <person name="Sichtig H."/>
        </authorList>
    </citation>
    <scope>NUCLEOTIDE SEQUENCE [LARGE SCALE GENOMIC DNA]</scope>
    <source>
        <strain evidence="3">FDAARGOS_387</strain>
    </source>
</reference>
<keyword evidence="3" id="KW-1185">Reference proteome</keyword>
<evidence type="ECO:0000313" key="2">
    <source>
        <dbReference type="EMBL" id="VFS45305.1"/>
    </source>
</evidence>
<sequence>MVFIDSADVKQQSLVIDINQTLYYSATLSSQLKVTVIDVNPNGRAFNGAVDYSFDSTGEWVAKYRPGGLPYLICFQGDKAIHKQGLYQASGIRECTTKG</sequence>
<evidence type="ECO:0000313" key="4">
    <source>
        <dbReference type="Proteomes" id="UP000373449"/>
    </source>
</evidence>
<reference evidence="2 4" key="3">
    <citation type="submission" date="2019-03" db="EMBL/GenBank/DDBJ databases">
        <authorList>
            <consortium name="Pathogen Informatics"/>
        </authorList>
    </citation>
    <scope>NUCLEOTIDE SEQUENCE [LARGE SCALE GENOMIC DNA]</scope>
    <source>
        <strain evidence="2 4">NCTC12282</strain>
    </source>
</reference>
<accession>A0A2C6DWY5</accession>
<dbReference type="STRING" id="1111728.GCA_000427805_01419"/>
<dbReference type="Proteomes" id="UP000373449">
    <property type="component" value="Unassembled WGS sequence"/>
</dbReference>
<protein>
    <submittedName>
        <fullName evidence="1">Uncharacterized protein</fullName>
    </submittedName>
</protein>